<evidence type="ECO:0000313" key="1">
    <source>
        <dbReference type="EMBL" id="KAI3815914.1"/>
    </source>
</evidence>
<reference evidence="1 2" key="2">
    <citation type="journal article" date="2022" name="Mol. Ecol. Resour.">
        <title>The genomes of chicory, endive, great burdock and yacon provide insights into Asteraceae paleo-polyploidization history and plant inulin production.</title>
        <authorList>
            <person name="Fan W."/>
            <person name="Wang S."/>
            <person name="Wang H."/>
            <person name="Wang A."/>
            <person name="Jiang F."/>
            <person name="Liu H."/>
            <person name="Zhao H."/>
            <person name="Xu D."/>
            <person name="Zhang Y."/>
        </authorList>
    </citation>
    <scope>NUCLEOTIDE SEQUENCE [LARGE SCALE GENOMIC DNA]</scope>
    <source>
        <strain evidence="2">cv. Yunnan</strain>
        <tissue evidence="1">Leaves</tissue>
    </source>
</reference>
<dbReference type="Proteomes" id="UP001056120">
    <property type="component" value="Linkage Group LG05"/>
</dbReference>
<keyword evidence="2" id="KW-1185">Reference proteome</keyword>
<name>A0ACB9J6V3_9ASTR</name>
<evidence type="ECO:0000313" key="2">
    <source>
        <dbReference type="Proteomes" id="UP001056120"/>
    </source>
</evidence>
<proteinExistence type="predicted"/>
<sequence length="100" mass="11195">MCDRTHDLKNFEFTLPLSKNPRLASGSPHPHTRLLDPEGDGEGGEGGEELGREKEMSKGVKATRTVEGGGDERRVSIGEGEKKKSETWVWWCGRQSWNKE</sequence>
<gene>
    <name evidence="1" type="ORF">L1987_15597</name>
</gene>
<protein>
    <submittedName>
        <fullName evidence="1">Uncharacterized protein</fullName>
    </submittedName>
</protein>
<accession>A0ACB9J6V3</accession>
<organism evidence="1 2">
    <name type="scientific">Smallanthus sonchifolius</name>
    <dbReference type="NCBI Taxonomy" id="185202"/>
    <lineage>
        <taxon>Eukaryota</taxon>
        <taxon>Viridiplantae</taxon>
        <taxon>Streptophyta</taxon>
        <taxon>Embryophyta</taxon>
        <taxon>Tracheophyta</taxon>
        <taxon>Spermatophyta</taxon>
        <taxon>Magnoliopsida</taxon>
        <taxon>eudicotyledons</taxon>
        <taxon>Gunneridae</taxon>
        <taxon>Pentapetalae</taxon>
        <taxon>asterids</taxon>
        <taxon>campanulids</taxon>
        <taxon>Asterales</taxon>
        <taxon>Asteraceae</taxon>
        <taxon>Asteroideae</taxon>
        <taxon>Heliantheae alliance</taxon>
        <taxon>Millerieae</taxon>
        <taxon>Smallanthus</taxon>
    </lineage>
</organism>
<comment type="caution">
    <text evidence="1">The sequence shown here is derived from an EMBL/GenBank/DDBJ whole genome shotgun (WGS) entry which is preliminary data.</text>
</comment>
<reference evidence="2" key="1">
    <citation type="journal article" date="2022" name="Mol. Ecol. Resour.">
        <title>The genomes of chicory, endive, great burdock and yacon provide insights into Asteraceae palaeo-polyploidization history and plant inulin production.</title>
        <authorList>
            <person name="Fan W."/>
            <person name="Wang S."/>
            <person name="Wang H."/>
            <person name="Wang A."/>
            <person name="Jiang F."/>
            <person name="Liu H."/>
            <person name="Zhao H."/>
            <person name="Xu D."/>
            <person name="Zhang Y."/>
        </authorList>
    </citation>
    <scope>NUCLEOTIDE SEQUENCE [LARGE SCALE GENOMIC DNA]</scope>
    <source>
        <strain evidence="2">cv. Yunnan</strain>
    </source>
</reference>
<dbReference type="EMBL" id="CM042022">
    <property type="protein sequence ID" value="KAI3815914.1"/>
    <property type="molecule type" value="Genomic_DNA"/>
</dbReference>